<evidence type="ECO:0000313" key="2">
    <source>
        <dbReference type="EMBL" id="EJD64623.1"/>
    </source>
</evidence>
<keyword evidence="3" id="KW-1185">Reference proteome</keyword>
<evidence type="ECO:0000259" key="1">
    <source>
        <dbReference type="Pfam" id="PF00814"/>
    </source>
</evidence>
<dbReference type="eggNOG" id="COG1214">
    <property type="taxonomic scope" value="Bacteria"/>
</dbReference>
<evidence type="ECO:0000313" key="3">
    <source>
        <dbReference type="Proteomes" id="UP000006415"/>
    </source>
</evidence>
<accession>J0DEC7</accession>
<feature type="domain" description="Gcp-like" evidence="1">
    <location>
        <begin position="45"/>
        <end position="105"/>
    </location>
</feature>
<dbReference type="SUPFAM" id="SSF53067">
    <property type="entry name" value="Actin-like ATPase domain"/>
    <property type="match status" value="1"/>
</dbReference>
<dbReference type="EMBL" id="AGZS01000006">
    <property type="protein sequence ID" value="EJD64623.1"/>
    <property type="molecule type" value="Genomic_DNA"/>
</dbReference>
<sequence length="310" mass="32912">MIGKTDKGAYEDMSSALLGHCLVIDTSYGSCVGIVGCSPIVEADSRCHVEKLQVNIDRAISDAGLGYGDLDTVIVGTGPAPFTGLRAGIVAARSLAFAEDIRIIGQDILEPQALWRSWARQGEPGNHDNGDSGTYHLTLAVNDARRKQLYYALYGEARPGSGYARPADSRDTLSDIFIPMDIASAEDIADSVLSYLSSHSAEICAQAGRSRIAVDVVGNGSKKYRFAWDIFGDSLGQVVEGTCLSDRSPEGLGIFARTAWAHCRAGDACGTEPLYLRRPDITIPSAGKHRLGQTSISLSLGSGTEEPALS</sequence>
<dbReference type="STRING" id="857290.HMPREF9156_01118"/>
<dbReference type="GO" id="GO:0002949">
    <property type="term" value="P:tRNA threonylcarbamoyladenosine modification"/>
    <property type="evidence" value="ECO:0007669"/>
    <property type="project" value="InterPro"/>
</dbReference>
<dbReference type="AlphaFoldDB" id="J0DEC7"/>
<dbReference type="HOGENOM" id="CLU_064886_3_3_11"/>
<dbReference type="InterPro" id="IPR022496">
    <property type="entry name" value="T6A_TsaB"/>
</dbReference>
<proteinExistence type="predicted"/>
<dbReference type="InterPro" id="IPR000905">
    <property type="entry name" value="Gcp-like_dom"/>
</dbReference>
<organism evidence="2 3">
    <name type="scientific">Scardovia wiggsiae F0424</name>
    <dbReference type="NCBI Taxonomy" id="857290"/>
    <lineage>
        <taxon>Bacteria</taxon>
        <taxon>Bacillati</taxon>
        <taxon>Actinomycetota</taxon>
        <taxon>Actinomycetes</taxon>
        <taxon>Bifidobacteriales</taxon>
        <taxon>Bifidobacteriaceae</taxon>
        <taxon>Scardovia</taxon>
    </lineage>
</organism>
<dbReference type="Gene3D" id="3.30.420.40">
    <property type="match status" value="1"/>
</dbReference>
<gene>
    <name evidence="2" type="ORF">HMPREF9156_01118</name>
</gene>
<dbReference type="InterPro" id="IPR043129">
    <property type="entry name" value="ATPase_NBD"/>
</dbReference>
<protein>
    <submittedName>
        <fullName evidence="2">Universal bacterial protein YeaZ</fullName>
    </submittedName>
</protein>
<dbReference type="Proteomes" id="UP000006415">
    <property type="component" value="Unassembled WGS sequence"/>
</dbReference>
<dbReference type="Pfam" id="PF00814">
    <property type="entry name" value="TsaD"/>
    <property type="match status" value="1"/>
</dbReference>
<name>J0DEC7_9BIFI</name>
<dbReference type="NCBIfam" id="TIGR03725">
    <property type="entry name" value="T6A_YeaZ"/>
    <property type="match status" value="1"/>
</dbReference>
<comment type="caution">
    <text evidence="2">The sequence shown here is derived from an EMBL/GenBank/DDBJ whole genome shotgun (WGS) entry which is preliminary data.</text>
</comment>
<reference evidence="2 3" key="1">
    <citation type="submission" date="2012-01" db="EMBL/GenBank/DDBJ databases">
        <title>The Genome Sequence of Scardovia wiggsiae F0424.</title>
        <authorList>
            <consortium name="The Broad Institute Genome Sequencing Platform"/>
            <person name="Earl A."/>
            <person name="Ward D."/>
            <person name="Feldgarden M."/>
            <person name="Gevers D."/>
            <person name="Izard J."/>
            <person name="Ganesan A."/>
            <person name="Baranova O.V."/>
            <person name="Blanton J.M."/>
            <person name="Tanner A.C."/>
            <person name="Mathney J."/>
            <person name="Dewhirst F.E."/>
            <person name="Young S.K."/>
            <person name="Zeng Q."/>
            <person name="Gargeya S."/>
            <person name="Fitzgerald M."/>
            <person name="Haas B."/>
            <person name="Abouelleil A."/>
            <person name="Alvarado L."/>
            <person name="Arachchi H.M."/>
            <person name="Berlin A."/>
            <person name="Chapman S.B."/>
            <person name="Gearin G."/>
            <person name="Goldberg J."/>
            <person name="Griggs A."/>
            <person name="Gujja S."/>
            <person name="Hansen M."/>
            <person name="Heiman D."/>
            <person name="Howarth C."/>
            <person name="Larimer J."/>
            <person name="Lui A."/>
            <person name="MacDonald P.J.P."/>
            <person name="McCowen C."/>
            <person name="Montmayeur A."/>
            <person name="Murphy C."/>
            <person name="Neiman D."/>
            <person name="Pearson M."/>
            <person name="Priest M."/>
            <person name="Roberts A."/>
            <person name="Saif S."/>
            <person name="Shea T."/>
            <person name="Sisk P."/>
            <person name="Stolte C."/>
            <person name="Sykes S."/>
            <person name="Wortman J."/>
            <person name="Nusbaum C."/>
            <person name="Birren B."/>
        </authorList>
    </citation>
    <scope>NUCLEOTIDE SEQUENCE [LARGE SCALE GENOMIC DNA]</scope>
    <source>
        <strain evidence="2 3">F0424</strain>
    </source>
</reference>